<dbReference type="Proteomes" id="UP000447355">
    <property type="component" value="Unassembled WGS sequence"/>
</dbReference>
<evidence type="ECO:0000256" key="1">
    <source>
        <dbReference type="SAM" id="Phobius"/>
    </source>
</evidence>
<reference evidence="2" key="1">
    <citation type="submission" date="2019-12" db="EMBL/GenBank/DDBJ databases">
        <title>Novel species isolated from a subtropical stream in China.</title>
        <authorList>
            <person name="Lu H."/>
        </authorList>
    </citation>
    <scope>NUCLEOTIDE SEQUENCE [LARGE SCALE GENOMIC DNA]</scope>
    <source>
        <strain evidence="2">FT81W</strain>
    </source>
</reference>
<gene>
    <name evidence="2" type="ORF">GTP90_01565</name>
</gene>
<keyword evidence="1" id="KW-0472">Membrane</keyword>
<evidence type="ECO:0000313" key="3">
    <source>
        <dbReference type="Proteomes" id="UP000447355"/>
    </source>
</evidence>
<name>A0A845GE30_9BURK</name>
<protein>
    <submittedName>
        <fullName evidence="2">Uncharacterized protein</fullName>
    </submittedName>
</protein>
<evidence type="ECO:0000313" key="2">
    <source>
        <dbReference type="EMBL" id="MYM92544.1"/>
    </source>
</evidence>
<accession>A0A845GE30</accession>
<keyword evidence="1" id="KW-1133">Transmembrane helix</keyword>
<keyword evidence="1" id="KW-0812">Transmembrane</keyword>
<sequence length="73" mass="7524">MMNGYFDNKTAAAVLVVLALLGSALSGYATGWTTQPASPSQILAAGAYLLLSYAVAVAAGFLAKRCEIGARER</sequence>
<comment type="caution">
    <text evidence="2">The sequence shown here is derived from an EMBL/GenBank/DDBJ whole genome shotgun (WGS) entry which is preliminary data.</text>
</comment>
<organism evidence="2 3">
    <name type="scientific">Duganella vulcania</name>
    <dbReference type="NCBI Taxonomy" id="2692166"/>
    <lineage>
        <taxon>Bacteria</taxon>
        <taxon>Pseudomonadati</taxon>
        <taxon>Pseudomonadota</taxon>
        <taxon>Betaproteobacteria</taxon>
        <taxon>Burkholderiales</taxon>
        <taxon>Oxalobacteraceae</taxon>
        <taxon>Telluria group</taxon>
        <taxon>Duganella</taxon>
    </lineage>
</organism>
<dbReference type="AlphaFoldDB" id="A0A845GE30"/>
<proteinExistence type="predicted"/>
<dbReference type="RefSeq" id="WP_161081807.1">
    <property type="nucleotide sequence ID" value="NZ_WWCX01000001.1"/>
</dbReference>
<feature type="transmembrane region" description="Helical" evidence="1">
    <location>
        <begin position="42"/>
        <end position="63"/>
    </location>
</feature>
<dbReference type="EMBL" id="WWCX01000001">
    <property type="protein sequence ID" value="MYM92544.1"/>
    <property type="molecule type" value="Genomic_DNA"/>
</dbReference>